<evidence type="ECO:0000313" key="5">
    <source>
        <dbReference type="Proteomes" id="UP000198984"/>
    </source>
</evidence>
<proteinExistence type="predicted"/>
<dbReference type="AlphaFoldDB" id="A0A1H7H1F3"/>
<gene>
    <name evidence="4" type="ORF">SAMN04488505_101186</name>
</gene>
<dbReference type="PANTHER" id="PTHR30273:SF2">
    <property type="entry name" value="PROTEIN FECR"/>
    <property type="match status" value="1"/>
</dbReference>
<evidence type="ECO:0000313" key="4">
    <source>
        <dbReference type="EMBL" id="SEK43122.1"/>
    </source>
</evidence>
<dbReference type="Pfam" id="PF16344">
    <property type="entry name" value="FecR_C"/>
    <property type="match status" value="1"/>
</dbReference>
<dbReference type="STRING" id="573321.SAMN04488505_101186"/>
<evidence type="ECO:0000259" key="3">
    <source>
        <dbReference type="Pfam" id="PF16344"/>
    </source>
</evidence>
<sequence>MDRQAFFALIDKWMDGCATDAEIQALMNYYYSFREAPEWEGRLSDAKAQLEAEMEQQLLLKIRQTPQQPATTPVRRIGWMRVAAAVVLLIAALGITYYMVWKPLPPARQQAFSTQPGQHRQLQLPDGTQVWLSPASFLQYPEKFSGHTREVILHGEAFFDVTPNEERPFIIHSGAVDTKVLGTTFNIQAYQQQPNIGVTVVTGKVAVKSAHGEEVAVTPQQRAVFNKQTGSIQREEHVDTEQLLLRRAGILKYRGATLAAVVAELGYYYNVNINIAGSTEGCFYFGEFNTNGQLEKALKQLCLTLNATLEKNGNAYVIKKVRC</sequence>
<dbReference type="EMBL" id="FOBB01000001">
    <property type="protein sequence ID" value="SEK43122.1"/>
    <property type="molecule type" value="Genomic_DNA"/>
</dbReference>
<evidence type="ECO:0000256" key="1">
    <source>
        <dbReference type="SAM" id="Phobius"/>
    </source>
</evidence>
<protein>
    <submittedName>
        <fullName evidence="4">FecR family protein</fullName>
    </submittedName>
</protein>
<keyword evidence="5" id="KW-1185">Reference proteome</keyword>
<dbReference type="Gene3D" id="2.60.120.1440">
    <property type="match status" value="1"/>
</dbReference>
<evidence type="ECO:0000259" key="2">
    <source>
        <dbReference type="Pfam" id="PF04773"/>
    </source>
</evidence>
<dbReference type="InterPro" id="IPR032508">
    <property type="entry name" value="FecR_C"/>
</dbReference>
<keyword evidence="1" id="KW-1133">Transmembrane helix</keyword>
<organism evidence="4 5">
    <name type="scientific">Chitinophaga rupis</name>
    <dbReference type="NCBI Taxonomy" id="573321"/>
    <lineage>
        <taxon>Bacteria</taxon>
        <taxon>Pseudomonadati</taxon>
        <taxon>Bacteroidota</taxon>
        <taxon>Chitinophagia</taxon>
        <taxon>Chitinophagales</taxon>
        <taxon>Chitinophagaceae</taxon>
        <taxon>Chitinophaga</taxon>
    </lineage>
</organism>
<dbReference type="InterPro" id="IPR006860">
    <property type="entry name" value="FecR"/>
</dbReference>
<name>A0A1H7H1F3_9BACT</name>
<keyword evidence="1" id="KW-0812">Transmembrane</keyword>
<feature type="domain" description="Protein FecR C-terminal" evidence="3">
    <location>
        <begin position="251"/>
        <end position="318"/>
    </location>
</feature>
<dbReference type="Proteomes" id="UP000198984">
    <property type="component" value="Unassembled WGS sequence"/>
</dbReference>
<dbReference type="Gene3D" id="3.55.50.30">
    <property type="match status" value="1"/>
</dbReference>
<dbReference type="PANTHER" id="PTHR30273">
    <property type="entry name" value="PERIPLASMIC SIGNAL SENSOR AND SIGMA FACTOR ACTIVATOR FECR-RELATED"/>
    <property type="match status" value="1"/>
</dbReference>
<dbReference type="PIRSF" id="PIRSF018266">
    <property type="entry name" value="FecR"/>
    <property type="match status" value="1"/>
</dbReference>
<dbReference type="OrthoDB" id="645173at2"/>
<dbReference type="Pfam" id="PF04773">
    <property type="entry name" value="FecR"/>
    <property type="match status" value="1"/>
</dbReference>
<dbReference type="InterPro" id="IPR012373">
    <property type="entry name" value="Ferrdict_sens_TM"/>
</dbReference>
<accession>A0A1H7H1F3</accession>
<dbReference type="RefSeq" id="WP_089906281.1">
    <property type="nucleotide sequence ID" value="NZ_FOBB01000001.1"/>
</dbReference>
<dbReference type="GO" id="GO:0016989">
    <property type="term" value="F:sigma factor antagonist activity"/>
    <property type="evidence" value="ECO:0007669"/>
    <property type="project" value="TreeGrafter"/>
</dbReference>
<dbReference type="FunFam" id="2.60.120.1440:FF:000001">
    <property type="entry name" value="Putative anti-sigma factor"/>
    <property type="match status" value="1"/>
</dbReference>
<keyword evidence="1" id="KW-0472">Membrane</keyword>
<reference evidence="4 5" key="1">
    <citation type="submission" date="2016-10" db="EMBL/GenBank/DDBJ databases">
        <authorList>
            <person name="de Groot N.N."/>
        </authorList>
    </citation>
    <scope>NUCLEOTIDE SEQUENCE [LARGE SCALE GENOMIC DNA]</scope>
    <source>
        <strain evidence="4 5">DSM 21039</strain>
    </source>
</reference>
<feature type="domain" description="FecR protein" evidence="2">
    <location>
        <begin position="112"/>
        <end position="205"/>
    </location>
</feature>
<feature type="transmembrane region" description="Helical" evidence="1">
    <location>
        <begin position="82"/>
        <end position="101"/>
    </location>
</feature>